<keyword evidence="4" id="KW-1185">Reference proteome</keyword>
<evidence type="ECO:0000313" key="4">
    <source>
        <dbReference type="Proteomes" id="UP000786693"/>
    </source>
</evidence>
<sequence length="107" mass="11275">MADMLITTTETVPGRHITQTLGLVKGSTVRSKHIGSDIVAGLRNIVGGEVKEYASLLTGAREQAIDRMVAEAHLLGANAIVAMRLETSTITQAASEVVAYGTAVRLE</sequence>
<name>A0ABQ4NPI7_9RHOB</name>
<protein>
    <recommendedName>
        <fullName evidence="2">UPF0145 protein JANAI62_29340</fullName>
    </recommendedName>
</protein>
<evidence type="ECO:0000256" key="2">
    <source>
        <dbReference type="HAMAP-Rule" id="MF_00338"/>
    </source>
</evidence>
<organism evidence="3 4">
    <name type="scientific">Jannaschia pagri</name>
    <dbReference type="NCBI Taxonomy" id="2829797"/>
    <lineage>
        <taxon>Bacteria</taxon>
        <taxon>Pseudomonadati</taxon>
        <taxon>Pseudomonadota</taxon>
        <taxon>Alphaproteobacteria</taxon>
        <taxon>Rhodobacterales</taxon>
        <taxon>Roseobacteraceae</taxon>
        <taxon>Jannaschia</taxon>
    </lineage>
</organism>
<dbReference type="PANTHER" id="PTHR34068:SF2">
    <property type="entry name" value="UPF0145 PROTEIN SCO3412"/>
    <property type="match status" value="1"/>
</dbReference>
<dbReference type="InterPro" id="IPR002765">
    <property type="entry name" value="UPF0145_YbjQ-like"/>
</dbReference>
<dbReference type="Gene3D" id="3.30.110.70">
    <property type="entry name" value="Hypothetical protein apc22750. Chain B"/>
    <property type="match status" value="1"/>
</dbReference>
<comment type="similarity">
    <text evidence="1 2">Belongs to the UPF0145 family.</text>
</comment>
<comment type="caution">
    <text evidence="3">The sequence shown here is derived from an EMBL/GenBank/DDBJ whole genome shotgun (WGS) entry which is preliminary data.</text>
</comment>
<dbReference type="InterPro" id="IPR035439">
    <property type="entry name" value="UPF0145_dom_sf"/>
</dbReference>
<dbReference type="HAMAP" id="MF_00338">
    <property type="entry name" value="UPF0145"/>
    <property type="match status" value="1"/>
</dbReference>
<evidence type="ECO:0000313" key="3">
    <source>
        <dbReference type="EMBL" id="GIT96311.1"/>
    </source>
</evidence>
<proteinExistence type="inferred from homology"/>
<dbReference type="Pfam" id="PF01906">
    <property type="entry name" value="YbjQ_1"/>
    <property type="match status" value="1"/>
</dbReference>
<dbReference type="Proteomes" id="UP000786693">
    <property type="component" value="Unassembled WGS sequence"/>
</dbReference>
<evidence type="ECO:0000256" key="1">
    <source>
        <dbReference type="ARBA" id="ARBA00010751"/>
    </source>
</evidence>
<dbReference type="EMBL" id="BPFH01000005">
    <property type="protein sequence ID" value="GIT96311.1"/>
    <property type="molecule type" value="Genomic_DNA"/>
</dbReference>
<accession>A0ABQ4NPI7</accession>
<gene>
    <name evidence="3" type="ORF">JANAI62_29340</name>
</gene>
<dbReference type="PANTHER" id="PTHR34068">
    <property type="entry name" value="UPF0145 PROTEIN YBJQ"/>
    <property type="match status" value="1"/>
</dbReference>
<reference evidence="3 4" key="1">
    <citation type="submission" date="2021-05" db="EMBL/GenBank/DDBJ databases">
        <title>Bacteria Genome sequencing.</title>
        <authorList>
            <person name="Takabe Y."/>
            <person name="Nakajima Y."/>
            <person name="Suzuki S."/>
            <person name="Shiozaki T."/>
        </authorList>
    </citation>
    <scope>NUCLEOTIDE SEQUENCE [LARGE SCALE GENOMIC DNA]</scope>
    <source>
        <strain evidence="3 4">AI_62</strain>
    </source>
</reference>
<dbReference type="SUPFAM" id="SSF117782">
    <property type="entry name" value="YbjQ-like"/>
    <property type="match status" value="1"/>
</dbReference>